<dbReference type="KEGG" id="osg:BST96_19535"/>
<evidence type="ECO:0000313" key="4">
    <source>
        <dbReference type="EMBL" id="ARN76095.1"/>
    </source>
</evidence>
<dbReference type="GO" id="GO:0047617">
    <property type="term" value="F:fatty acyl-CoA hydrolase activity"/>
    <property type="evidence" value="ECO:0007669"/>
    <property type="project" value="InterPro"/>
</dbReference>
<name>A0A1X9NJT3_9GAMM</name>
<keyword evidence="2" id="KW-0378">Hydrolase</keyword>
<dbReference type="SUPFAM" id="SSF54637">
    <property type="entry name" value="Thioesterase/thiol ester dehydrase-isomerase"/>
    <property type="match status" value="1"/>
</dbReference>
<evidence type="ECO:0000256" key="2">
    <source>
        <dbReference type="ARBA" id="ARBA00022801"/>
    </source>
</evidence>
<dbReference type="PANTHER" id="PTHR21660">
    <property type="entry name" value="THIOESTERASE SUPERFAMILY MEMBER-RELATED"/>
    <property type="match status" value="1"/>
</dbReference>
<dbReference type="CDD" id="cd03443">
    <property type="entry name" value="PaaI_thioesterase"/>
    <property type="match status" value="1"/>
</dbReference>
<organism evidence="4 5">
    <name type="scientific">Oceanicoccus sagamiensis</name>
    <dbReference type="NCBI Taxonomy" id="716816"/>
    <lineage>
        <taxon>Bacteria</taxon>
        <taxon>Pseudomonadati</taxon>
        <taxon>Pseudomonadota</taxon>
        <taxon>Gammaproteobacteria</taxon>
        <taxon>Cellvibrionales</taxon>
        <taxon>Spongiibacteraceae</taxon>
        <taxon>Oceanicoccus</taxon>
    </lineage>
</organism>
<dbReference type="InterPro" id="IPR029069">
    <property type="entry name" value="HotDog_dom_sf"/>
</dbReference>
<keyword evidence="5" id="KW-1185">Reference proteome</keyword>
<dbReference type="Proteomes" id="UP000193450">
    <property type="component" value="Chromosome"/>
</dbReference>
<evidence type="ECO:0000256" key="1">
    <source>
        <dbReference type="ARBA" id="ARBA00008324"/>
    </source>
</evidence>
<gene>
    <name evidence="4" type="ORF">BST96_19535</name>
</gene>
<dbReference type="Pfam" id="PF03061">
    <property type="entry name" value="4HBT"/>
    <property type="match status" value="1"/>
</dbReference>
<dbReference type="InterPro" id="IPR039298">
    <property type="entry name" value="ACOT13"/>
</dbReference>
<evidence type="ECO:0000259" key="3">
    <source>
        <dbReference type="Pfam" id="PF03061"/>
    </source>
</evidence>
<dbReference type="EMBL" id="CP019343">
    <property type="protein sequence ID" value="ARN76095.1"/>
    <property type="molecule type" value="Genomic_DNA"/>
</dbReference>
<dbReference type="RefSeq" id="WP_085760295.1">
    <property type="nucleotide sequence ID" value="NZ_CP019343.1"/>
</dbReference>
<dbReference type="AlphaFoldDB" id="A0A1X9NJT3"/>
<dbReference type="Gene3D" id="3.10.129.10">
    <property type="entry name" value="Hotdog Thioesterase"/>
    <property type="match status" value="1"/>
</dbReference>
<sequence>MADERQLISPFMVHLGIDIVSMQGGKAEVAVTLLPELLNSGGMAHGGLIATLADGAAGAAVFSVMARDKMAVTTDFNLTCLKSTAAGLLTAKGEVIHQGRRLIRADVEVFSDSDLVAKAGVSFMVIERPVPSES</sequence>
<dbReference type="OrthoDB" id="9813282at2"/>
<comment type="similarity">
    <text evidence="1">Belongs to the thioesterase PaaI family.</text>
</comment>
<dbReference type="STRING" id="716816.BST96_19535"/>
<reference evidence="4 5" key="1">
    <citation type="submission" date="2016-11" db="EMBL/GenBank/DDBJ databases">
        <title>Trade-off between light-utilization and light-protection in marine flavobacteria.</title>
        <authorList>
            <person name="Kumagai Y."/>
        </authorList>
    </citation>
    <scope>NUCLEOTIDE SEQUENCE [LARGE SCALE GENOMIC DNA]</scope>
    <source>
        <strain evidence="4 5">NBRC 107125</strain>
    </source>
</reference>
<protein>
    <recommendedName>
        <fullName evidence="3">Thioesterase domain-containing protein</fullName>
    </recommendedName>
</protein>
<accession>A0A1X9NJT3</accession>
<evidence type="ECO:0000313" key="5">
    <source>
        <dbReference type="Proteomes" id="UP000193450"/>
    </source>
</evidence>
<proteinExistence type="inferred from homology"/>
<dbReference type="InterPro" id="IPR003736">
    <property type="entry name" value="PAAI_dom"/>
</dbReference>
<dbReference type="NCBIfam" id="TIGR00369">
    <property type="entry name" value="unchar_dom_1"/>
    <property type="match status" value="1"/>
</dbReference>
<feature type="domain" description="Thioesterase" evidence="3">
    <location>
        <begin position="41"/>
        <end position="116"/>
    </location>
</feature>
<dbReference type="InterPro" id="IPR006683">
    <property type="entry name" value="Thioestr_dom"/>
</dbReference>
<dbReference type="PANTHER" id="PTHR21660:SF1">
    <property type="entry name" value="ACYL-COENZYME A THIOESTERASE 13"/>
    <property type="match status" value="1"/>
</dbReference>